<dbReference type="Proteomes" id="UP000092839">
    <property type="component" value="Chromosome"/>
</dbReference>
<evidence type="ECO:0000313" key="3">
    <source>
        <dbReference type="Proteomes" id="UP000092839"/>
    </source>
</evidence>
<dbReference type="RefSeq" id="WP_065726931.1">
    <property type="nucleotide sequence ID" value="NZ_CP016428.1"/>
</dbReference>
<protein>
    <recommendedName>
        <fullName evidence="4">RiboL-PSP-HEPN domain-containing protein</fullName>
    </recommendedName>
</protein>
<sequence length="195" mass="22208">MIYEYSAQNHDWDLTLHAAAELIKAGLIADKQPRAGTLSMGFSFFTGGMVLSFAAIESFSASVAFSMPSHERFSGFDFQRYRNARRFWDKMEMLMSAAGIEINKGNRLFQHIGQMQEWRNLVTHASPYEIEPTEIENTTSAPSKLHEKKRRLEYTRMADCENAKKFYGTALEFINLVTDRTSIDPRASATFKPTA</sequence>
<keyword evidence="1" id="KW-0812">Transmembrane</keyword>
<gene>
    <name evidence="2" type="ORF">LMTR13_05055</name>
</gene>
<evidence type="ECO:0000256" key="1">
    <source>
        <dbReference type="SAM" id="Phobius"/>
    </source>
</evidence>
<reference evidence="2 3" key="1">
    <citation type="submission" date="2016-07" db="EMBL/GenBank/DDBJ databases">
        <title>Complete genome sequence of Bradyrhizobium icense LMTR 13T, a potential inoculant strain isolated from lima bean (Phaseolus lunatus) in Peru.</title>
        <authorList>
            <person name="Ormeno-Orrillo E."/>
            <person name="Duran D."/>
            <person name="Rogel M.A."/>
            <person name="Rey L."/>
            <person name="Imperial J."/>
            <person name="Ruiz-Argueso T."/>
            <person name="Martinez-Romero E."/>
        </authorList>
    </citation>
    <scope>NUCLEOTIDE SEQUENCE [LARGE SCALE GENOMIC DNA]</scope>
    <source>
        <strain evidence="2 3">LMTR 13</strain>
    </source>
</reference>
<feature type="transmembrane region" description="Helical" evidence="1">
    <location>
        <begin position="42"/>
        <end position="65"/>
    </location>
</feature>
<keyword evidence="1" id="KW-0472">Membrane</keyword>
<name>A0A1B1UA49_9BRAD</name>
<keyword evidence="3" id="KW-1185">Reference proteome</keyword>
<dbReference type="OrthoDB" id="8069711at2"/>
<accession>A0A1B1UA49</accession>
<organism evidence="2 3">
    <name type="scientific">Bradyrhizobium icense</name>
    <dbReference type="NCBI Taxonomy" id="1274631"/>
    <lineage>
        <taxon>Bacteria</taxon>
        <taxon>Pseudomonadati</taxon>
        <taxon>Pseudomonadota</taxon>
        <taxon>Alphaproteobacteria</taxon>
        <taxon>Hyphomicrobiales</taxon>
        <taxon>Nitrobacteraceae</taxon>
        <taxon>Bradyrhizobium</taxon>
    </lineage>
</organism>
<evidence type="ECO:0000313" key="2">
    <source>
        <dbReference type="EMBL" id="ANV99636.1"/>
    </source>
</evidence>
<dbReference type="EMBL" id="CP016428">
    <property type="protein sequence ID" value="ANV99636.1"/>
    <property type="molecule type" value="Genomic_DNA"/>
</dbReference>
<dbReference type="KEGG" id="bic:LMTR13_05055"/>
<proteinExistence type="predicted"/>
<keyword evidence="1" id="KW-1133">Transmembrane helix</keyword>
<evidence type="ECO:0008006" key="4">
    <source>
        <dbReference type="Google" id="ProtNLM"/>
    </source>
</evidence>
<dbReference type="AlphaFoldDB" id="A0A1B1UA49"/>